<keyword evidence="7" id="KW-0472">Membrane</keyword>
<gene>
    <name evidence="9" type="ORF">HPC62_08820</name>
</gene>
<dbReference type="Pfam" id="PF05226">
    <property type="entry name" value="CHASE2"/>
    <property type="match status" value="1"/>
</dbReference>
<dbReference type="EC" id="2.7.13.3" evidence="2"/>
<keyword evidence="7" id="KW-1133">Transmembrane helix</keyword>
<protein>
    <recommendedName>
        <fullName evidence="2">histidine kinase</fullName>
        <ecNumber evidence="2">2.7.13.3</ecNumber>
    </recommendedName>
</protein>
<dbReference type="PANTHER" id="PTHR24421">
    <property type="entry name" value="NITRATE/NITRITE SENSOR PROTEIN NARX-RELATED"/>
    <property type="match status" value="1"/>
</dbReference>
<keyword evidence="3" id="KW-0808">Transferase</keyword>
<feature type="transmembrane region" description="Helical" evidence="7">
    <location>
        <begin position="449"/>
        <end position="469"/>
    </location>
</feature>
<dbReference type="Gene3D" id="3.30.565.10">
    <property type="entry name" value="Histidine kinase-like ATPase, C-terminal domain"/>
    <property type="match status" value="1"/>
</dbReference>
<sequence length="728" mass="81271">MPFDKRWKLRSLGLGALWGLLYTLILLPSLSVDTPLKEFEIQRKEQLSKVPEPRETGLRSDAVNQILLVTIDNQEIIGSPKSFSRFRKLEDYTNLIKNLIDLGAQVVLINLPSEVLDSPELLTPVESGLSGDSIRSLVENYSHRIVLSSPPELKRSGPFFRVYNQFLPINSRTLEPIFPPETIQGFSEFSTPVAKDGLAASLQIRTSQQQLIRQPLLNLLKAYSINPVRYPYAVENSFNSGMSDTNTSKNAKGGPVNTFQSAVCLAANKLNPSAVCSNSPLPSYSDPHVSFSIWEADFSKSLGQEFCGAKIIDPVQQVTGCDRASRRDFSSSRIEKVKDKIVIIDFPKNDPNWSELPTSVKAEPLSPAEMQANVLASILSNNIQYPLSQEWSLGLTLAGSMLMAWLLSPGLSKSSFWWLTRGPLIVLGIPLAYAALLPSAFAGHVVLPIMLPIVTWVLTGISMTLVLLLKKSREQAAKQRQELTQRNATLSRTRKVLARVATDIHDGPLQELKLVMDQVEELETLIDPKLLVVKTSVKSEPIVDKLVRIGQDIRNQLNDLQIIARKQLDISPELVSGLAQGIQTHLKQLEERGDLRLKVKQRIRPLQEPELNPDWIDDREDIFRFFKEAINNVMRHAQQPYGRASWVEVCLEQQGEQCKLAIANDGVYVSGNTSKASNHLADDLPKGTGTKTMETIAISLDNGRWQRTLSPEGLLRVELFWSLKQGLR</sequence>
<feature type="transmembrane region" description="Helical" evidence="7">
    <location>
        <begin position="424"/>
        <end position="443"/>
    </location>
</feature>
<feature type="transmembrane region" description="Helical" evidence="7">
    <location>
        <begin position="391"/>
        <end position="412"/>
    </location>
</feature>
<dbReference type="RefSeq" id="WP_172354917.1">
    <property type="nucleotide sequence ID" value="NZ_CP053661.1"/>
</dbReference>
<keyword evidence="5" id="KW-0902">Two-component regulatory system</keyword>
<dbReference type="KEGG" id="theu:HPC62_08820"/>
<evidence type="ECO:0000313" key="10">
    <source>
        <dbReference type="Proteomes" id="UP000505210"/>
    </source>
</evidence>
<keyword evidence="4" id="KW-0418">Kinase</keyword>
<evidence type="ECO:0000256" key="5">
    <source>
        <dbReference type="ARBA" id="ARBA00023012"/>
    </source>
</evidence>
<organism evidence="9 10">
    <name type="scientific">Thermoleptolyngbya sichuanensis A183</name>
    <dbReference type="NCBI Taxonomy" id="2737172"/>
    <lineage>
        <taxon>Bacteria</taxon>
        <taxon>Bacillati</taxon>
        <taxon>Cyanobacteriota</taxon>
        <taxon>Cyanophyceae</taxon>
        <taxon>Oculatellales</taxon>
        <taxon>Oculatellaceae</taxon>
        <taxon>Thermoleptolyngbya</taxon>
        <taxon>Thermoleptolyngbya sichuanensis</taxon>
    </lineage>
</organism>
<accession>A0A6M8BIJ8</accession>
<dbReference type="AlphaFoldDB" id="A0A6M8BIJ8"/>
<dbReference type="Proteomes" id="UP000505210">
    <property type="component" value="Chromosome"/>
</dbReference>
<dbReference type="GO" id="GO:0004673">
    <property type="term" value="F:protein histidine kinase activity"/>
    <property type="evidence" value="ECO:0007669"/>
    <property type="project" value="UniProtKB-EC"/>
</dbReference>
<feature type="coiled-coil region" evidence="6">
    <location>
        <begin position="466"/>
        <end position="493"/>
    </location>
</feature>
<feature type="domain" description="CHASE2" evidence="8">
    <location>
        <begin position="59"/>
        <end position="403"/>
    </location>
</feature>
<evidence type="ECO:0000313" key="9">
    <source>
        <dbReference type="EMBL" id="QKD82275.1"/>
    </source>
</evidence>
<keyword evidence="10" id="KW-1185">Reference proteome</keyword>
<dbReference type="GO" id="GO:0000160">
    <property type="term" value="P:phosphorelay signal transduction system"/>
    <property type="evidence" value="ECO:0007669"/>
    <property type="project" value="UniProtKB-KW"/>
</dbReference>
<dbReference type="InterPro" id="IPR036890">
    <property type="entry name" value="HATPase_C_sf"/>
</dbReference>
<evidence type="ECO:0000256" key="3">
    <source>
        <dbReference type="ARBA" id="ARBA00022679"/>
    </source>
</evidence>
<proteinExistence type="predicted"/>
<keyword evidence="6" id="KW-0175">Coiled coil</keyword>
<evidence type="ECO:0000256" key="1">
    <source>
        <dbReference type="ARBA" id="ARBA00000085"/>
    </source>
</evidence>
<name>A0A6M8BIJ8_9CYAN</name>
<keyword evidence="7" id="KW-0812">Transmembrane</keyword>
<evidence type="ECO:0000259" key="8">
    <source>
        <dbReference type="Pfam" id="PF05226"/>
    </source>
</evidence>
<dbReference type="EMBL" id="CP053661">
    <property type="protein sequence ID" value="QKD82275.1"/>
    <property type="molecule type" value="Genomic_DNA"/>
</dbReference>
<evidence type="ECO:0000256" key="7">
    <source>
        <dbReference type="SAM" id="Phobius"/>
    </source>
</evidence>
<evidence type="ECO:0000256" key="2">
    <source>
        <dbReference type="ARBA" id="ARBA00012438"/>
    </source>
</evidence>
<evidence type="ECO:0000256" key="6">
    <source>
        <dbReference type="SAM" id="Coils"/>
    </source>
</evidence>
<dbReference type="InterPro" id="IPR050482">
    <property type="entry name" value="Sensor_HK_TwoCompSys"/>
</dbReference>
<dbReference type="PANTHER" id="PTHR24421:SF10">
    <property type="entry name" value="NITRATE_NITRITE SENSOR PROTEIN NARQ"/>
    <property type="match status" value="1"/>
</dbReference>
<dbReference type="InterPro" id="IPR007890">
    <property type="entry name" value="CHASE2"/>
</dbReference>
<evidence type="ECO:0000256" key="4">
    <source>
        <dbReference type="ARBA" id="ARBA00022777"/>
    </source>
</evidence>
<comment type="catalytic activity">
    <reaction evidence="1">
        <text>ATP + protein L-histidine = ADP + protein N-phospho-L-histidine.</text>
        <dbReference type="EC" id="2.7.13.3"/>
    </reaction>
</comment>
<reference evidence="9 10" key="1">
    <citation type="submission" date="2020-05" db="EMBL/GenBank/DDBJ databases">
        <title>Complete genome sequence of of a novel Thermoleptolyngbya strain isolated from hot springs of Ganzi, Sichuan China.</title>
        <authorList>
            <person name="Tang J."/>
            <person name="Daroch M."/>
            <person name="Li L."/>
            <person name="Waleron K."/>
            <person name="Waleron M."/>
            <person name="Waleron M."/>
        </authorList>
    </citation>
    <scope>NUCLEOTIDE SEQUENCE [LARGE SCALE GENOMIC DNA]</scope>
    <source>
        <strain evidence="9 10">PKUAC-SCTA183</strain>
    </source>
</reference>